<dbReference type="GO" id="GO:0006457">
    <property type="term" value="P:protein folding"/>
    <property type="evidence" value="ECO:0007669"/>
    <property type="project" value="TreeGrafter"/>
</dbReference>
<accession>A0A6T6ST44</accession>
<dbReference type="PANTHER" id="PTHR45672">
    <property type="entry name" value="PROTEIN DISULFIDE-ISOMERASE C17H9.14C-RELATED"/>
    <property type="match status" value="1"/>
</dbReference>
<dbReference type="EMBL" id="HBFN01010571">
    <property type="protein sequence ID" value="CAD8790422.1"/>
    <property type="molecule type" value="Transcribed_RNA"/>
</dbReference>
<evidence type="ECO:0000313" key="4">
    <source>
        <dbReference type="EMBL" id="CAD8790421.1"/>
    </source>
</evidence>
<dbReference type="CDD" id="cd02961">
    <property type="entry name" value="PDI_a_family"/>
    <property type="match status" value="1"/>
</dbReference>
<dbReference type="Pfam" id="PF00085">
    <property type="entry name" value="Thioredoxin"/>
    <property type="match status" value="1"/>
</dbReference>
<proteinExistence type="inferred from homology"/>
<dbReference type="PANTHER" id="PTHR45672:SF3">
    <property type="entry name" value="THIOREDOXIN DOMAIN-CONTAINING PROTEIN 5"/>
    <property type="match status" value="1"/>
</dbReference>
<protein>
    <recommendedName>
        <fullName evidence="3">Thioredoxin domain-containing protein</fullName>
    </recommendedName>
</protein>
<evidence type="ECO:0000256" key="1">
    <source>
        <dbReference type="ARBA" id="ARBA00006347"/>
    </source>
</evidence>
<name>A0A6T6ST44_9CRYP</name>
<dbReference type="InterPro" id="IPR036249">
    <property type="entry name" value="Thioredoxin-like_sf"/>
</dbReference>
<sequence length="140" mass="15918">MKQTWEDLGTEYESSSSVLIADADCTQEQELCQEHGVKGYPTIKYYPAGEGREGKPYQGGRDKDSLKKFVQDTLEVKCDVNSKEGCTDKEIKFIDSMKEKASADRQAQITRLDKMKGDKMKPELKAWVMQRLSILRSLEA</sequence>
<dbReference type="SUPFAM" id="SSF52833">
    <property type="entry name" value="Thioredoxin-like"/>
    <property type="match status" value="1"/>
</dbReference>
<evidence type="ECO:0000313" key="5">
    <source>
        <dbReference type="EMBL" id="CAD8790422.1"/>
    </source>
</evidence>
<dbReference type="GO" id="GO:0003756">
    <property type="term" value="F:protein disulfide isomerase activity"/>
    <property type="evidence" value="ECO:0007669"/>
    <property type="project" value="TreeGrafter"/>
</dbReference>
<gene>
    <name evidence="4" type="ORF">HTEP1355_LOCUS6155</name>
    <name evidence="5" type="ORF">HTEP1355_LOCUS6156</name>
</gene>
<reference evidence="5" key="1">
    <citation type="submission" date="2021-01" db="EMBL/GenBank/DDBJ databases">
        <authorList>
            <person name="Corre E."/>
            <person name="Pelletier E."/>
            <person name="Niang G."/>
            <person name="Scheremetjew M."/>
            <person name="Finn R."/>
            <person name="Kale V."/>
            <person name="Holt S."/>
            <person name="Cochrane G."/>
            <person name="Meng A."/>
            <person name="Brown T."/>
            <person name="Cohen L."/>
        </authorList>
    </citation>
    <scope>NUCLEOTIDE SEQUENCE</scope>
    <source>
        <strain evidence="5">CCMP443</strain>
    </source>
</reference>
<keyword evidence="2" id="KW-0732">Signal</keyword>
<organism evidence="5">
    <name type="scientific">Hemiselmis tepida</name>
    <dbReference type="NCBI Taxonomy" id="464990"/>
    <lineage>
        <taxon>Eukaryota</taxon>
        <taxon>Cryptophyceae</taxon>
        <taxon>Cryptomonadales</taxon>
        <taxon>Hemiselmidaceae</taxon>
        <taxon>Hemiselmis</taxon>
    </lineage>
</organism>
<comment type="similarity">
    <text evidence="1">Belongs to the protein disulfide isomerase family.</text>
</comment>
<dbReference type="GO" id="GO:0005783">
    <property type="term" value="C:endoplasmic reticulum"/>
    <property type="evidence" value="ECO:0007669"/>
    <property type="project" value="TreeGrafter"/>
</dbReference>
<evidence type="ECO:0000259" key="3">
    <source>
        <dbReference type="Pfam" id="PF00085"/>
    </source>
</evidence>
<evidence type="ECO:0000256" key="2">
    <source>
        <dbReference type="ARBA" id="ARBA00022729"/>
    </source>
</evidence>
<dbReference type="AlphaFoldDB" id="A0A6T6ST44"/>
<dbReference type="InterPro" id="IPR013766">
    <property type="entry name" value="Thioredoxin_domain"/>
</dbReference>
<feature type="domain" description="Thioredoxin" evidence="3">
    <location>
        <begin position="2"/>
        <end position="71"/>
    </location>
</feature>
<dbReference type="Gene3D" id="3.40.30.10">
    <property type="entry name" value="Glutaredoxin"/>
    <property type="match status" value="1"/>
</dbReference>
<dbReference type="EMBL" id="HBFN01010569">
    <property type="protein sequence ID" value="CAD8790421.1"/>
    <property type="molecule type" value="Transcribed_RNA"/>
</dbReference>
<dbReference type="InterPro" id="IPR051063">
    <property type="entry name" value="PDI"/>
</dbReference>